<feature type="region of interest" description="Disordered" evidence="1">
    <location>
        <begin position="102"/>
        <end position="127"/>
    </location>
</feature>
<name>A0A0P1IEZ9_9RHOB</name>
<protein>
    <submittedName>
        <fullName evidence="3">Uncharacterized protein</fullName>
    </submittedName>
</protein>
<dbReference type="SUPFAM" id="SSF52096">
    <property type="entry name" value="ClpP/crotonase"/>
    <property type="match status" value="1"/>
</dbReference>
<evidence type="ECO:0000256" key="2">
    <source>
        <dbReference type="SAM" id="Phobius"/>
    </source>
</evidence>
<organism evidence="3 4">
    <name type="scientific">Shimia thalassica</name>
    <dbReference type="NCBI Taxonomy" id="1715693"/>
    <lineage>
        <taxon>Bacteria</taxon>
        <taxon>Pseudomonadati</taxon>
        <taxon>Pseudomonadota</taxon>
        <taxon>Alphaproteobacteria</taxon>
        <taxon>Rhodobacterales</taxon>
        <taxon>Roseobacteraceae</taxon>
    </lineage>
</organism>
<gene>
    <name evidence="3" type="ORF">PH7735_03360</name>
</gene>
<dbReference type="EMBL" id="CYTW01000004">
    <property type="protein sequence ID" value="CUK09347.1"/>
    <property type="molecule type" value="Genomic_DNA"/>
</dbReference>
<keyword evidence="4" id="KW-1185">Reference proteome</keyword>
<keyword evidence="2" id="KW-0812">Transmembrane</keyword>
<proteinExistence type="predicted"/>
<feature type="transmembrane region" description="Helical" evidence="2">
    <location>
        <begin position="66"/>
        <end position="88"/>
    </location>
</feature>
<reference evidence="4" key="1">
    <citation type="submission" date="2015-09" db="EMBL/GenBank/DDBJ databases">
        <authorList>
            <person name="Rodrigo-Torres Lidia"/>
            <person name="Arahal R.David."/>
        </authorList>
    </citation>
    <scope>NUCLEOTIDE SEQUENCE [LARGE SCALE GENOMIC DNA]</scope>
    <source>
        <strain evidence="4">CECT 7735</strain>
    </source>
</reference>
<dbReference type="RefSeq" id="WP_058312526.1">
    <property type="nucleotide sequence ID" value="NZ_CYTW01000004.1"/>
</dbReference>
<evidence type="ECO:0000313" key="4">
    <source>
        <dbReference type="Proteomes" id="UP000051870"/>
    </source>
</evidence>
<sequence>MREQHDTQLLEQVIRANAQRLEAPAKELRAASDRRNQEVSAQAHSDVAAADSSASTALIRAQAYRAVMVLLAMSVLAIAIGFAIWLVMGAETERQTQLPAPALETPAPAPAPAAIWPNMPPPAARDEDGSIVTTNFSLFRTKEMQLGKRELEVEAGHHFDKGTDTQFKHAWCYTDIRENGVIINVVLGHKKPNQFPERRLPTSQELDKTGLSLNDHLELFNACPWLDGNPDLAASALPAPAVSNSYHFTGDVTAASVDKLIAALKNGARTVAFDSPGGLINEAMRGYAKLRNAGVTTVVSGECASACSILFLGGTERDIQPMARLGVHQWSSVSHPTHESEAQLLSGMLVALFKEAGVSEEFFVAGASTGASDMYWLTRSELRDWGVTTS</sequence>
<dbReference type="GeneID" id="83882338"/>
<keyword evidence="2" id="KW-1133">Transmembrane helix</keyword>
<dbReference type="InterPro" id="IPR029045">
    <property type="entry name" value="ClpP/crotonase-like_dom_sf"/>
</dbReference>
<dbReference type="AlphaFoldDB" id="A0A0P1IEZ9"/>
<keyword evidence="2" id="KW-0472">Membrane</keyword>
<accession>A0A0P1IEZ9</accession>
<dbReference type="Gene3D" id="3.90.226.10">
    <property type="entry name" value="2-enoyl-CoA Hydratase, Chain A, domain 1"/>
    <property type="match status" value="1"/>
</dbReference>
<evidence type="ECO:0000313" key="3">
    <source>
        <dbReference type="EMBL" id="CUK09347.1"/>
    </source>
</evidence>
<dbReference type="Proteomes" id="UP000051870">
    <property type="component" value="Unassembled WGS sequence"/>
</dbReference>
<evidence type="ECO:0000256" key="1">
    <source>
        <dbReference type="SAM" id="MobiDB-lite"/>
    </source>
</evidence>
<feature type="compositionally biased region" description="Low complexity" evidence="1">
    <location>
        <begin position="102"/>
        <end position="117"/>
    </location>
</feature>